<evidence type="ECO:0000256" key="2">
    <source>
        <dbReference type="ARBA" id="ARBA00022531"/>
    </source>
</evidence>
<dbReference type="Pfam" id="PF05969">
    <property type="entry name" value="PSII_Ycf12"/>
    <property type="match status" value="1"/>
</dbReference>
<keyword evidence="8" id="KW-0934">Plastid</keyword>
<keyword evidence="7" id="KW-0793">Thylakoid</keyword>
<dbReference type="GO" id="GO:0009523">
    <property type="term" value="C:photosystem II"/>
    <property type="evidence" value="ECO:0007669"/>
    <property type="project" value="UniProtKB-KW"/>
</dbReference>
<keyword evidence="3 7" id="KW-0812">Transmembrane</keyword>
<comment type="subunit">
    <text evidence="7">PSII is composed of 1 copy each of membrane proteins PsbA, PsbB, PsbC, PsbD, PsbE, PsbF, PsbH, PsbI, PsbJ, PsbK, PsbL, PsbM, PsbT, PsbX, PsbY, PsbZ, Psb30/Ycf12, peripheral proteins of the oxygen-evolving complex and a large number of cofactors. It forms dimeric complexes.</text>
</comment>
<comment type="subcellular location">
    <subcellularLocation>
        <location evidence="1">Membrane</location>
        <topology evidence="1">Single-pass membrane protein</topology>
    </subcellularLocation>
    <subcellularLocation>
        <location evidence="7">Plastid</location>
        <location evidence="7">Chloroplast thylakoid membrane</location>
        <topology evidence="7">Single-pass membrane protein</topology>
    </subcellularLocation>
</comment>
<dbReference type="InterPro" id="IPR010284">
    <property type="entry name" value="PSII_Ycf12_core-subunit"/>
</dbReference>
<geneLocation type="chloroplast" evidence="8"/>
<comment type="function">
    <text evidence="7">A core subunit of photosystem II (PSII), probably helps stabilize the reaction center.</text>
</comment>
<organism evidence="8">
    <name type="scientific">Prasiolopsis wulf-kochii</name>
    <dbReference type="NCBI Taxonomy" id="3239232"/>
    <lineage>
        <taxon>Eukaryota</taxon>
        <taxon>Viridiplantae</taxon>
        <taxon>Chlorophyta</taxon>
        <taxon>core chlorophytes</taxon>
        <taxon>Trebouxiophyceae</taxon>
        <taxon>Prasiolales</taxon>
        <taxon>Prasiolaceae</taxon>
        <taxon>Prasiolopsis</taxon>
    </lineage>
</organism>
<protein>
    <recommendedName>
        <fullName evidence="7">Photosystem II reaction center protein Psb30</fullName>
    </recommendedName>
    <alternativeName>
        <fullName evidence="7">Photosystem II reaction center protein Ycf12</fullName>
    </alternativeName>
</protein>
<proteinExistence type="inferred from homology"/>
<dbReference type="AlphaFoldDB" id="A0A097KK33"/>
<evidence type="ECO:0000256" key="6">
    <source>
        <dbReference type="ARBA" id="ARBA00023276"/>
    </source>
</evidence>
<reference evidence="8" key="1">
    <citation type="journal article" date="2014" name="BMC Evol. Biol.">
        <title>Chloroplast phylogenomic analysis resolves deep-level relationships within the green algal class Trebouxiophyceae.</title>
        <authorList>
            <person name="Lemieux C."/>
            <person name="Otis C."/>
            <person name="Turmel M."/>
        </authorList>
    </citation>
    <scope>NUCLEOTIDE SEQUENCE</scope>
</reference>
<evidence type="ECO:0000256" key="3">
    <source>
        <dbReference type="ARBA" id="ARBA00022692"/>
    </source>
</evidence>
<keyword evidence="6 7" id="KW-0604">Photosystem II</keyword>
<comment type="similarity">
    <text evidence="7">Belongs to the Psb30/Ycf12 family.</text>
</comment>
<dbReference type="HAMAP" id="MF_01329">
    <property type="entry name" value="PSII_Psb30_Ycf12"/>
    <property type="match status" value="1"/>
</dbReference>
<dbReference type="NCBIfam" id="NF010239">
    <property type="entry name" value="PRK13686.1"/>
    <property type="match status" value="1"/>
</dbReference>
<gene>
    <name evidence="7 8" type="primary">ycf12</name>
    <name evidence="7" type="synonym">psb30</name>
</gene>
<dbReference type="GO" id="GO:0009535">
    <property type="term" value="C:chloroplast thylakoid membrane"/>
    <property type="evidence" value="ECO:0007669"/>
    <property type="project" value="UniProtKB-SubCell"/>
</dbReference>
<evidence type="ECO:0000256" key="7">
    <source>
        <dbReference type="HAMAP-Rule" id="MF_01329"/>
    </source>
</evidence>
<keyword evidence="5 7" id="KW-0472">Membrane</keyword>
<evidence type="ECO:0000256" key="4">
    <source>
        <dbReference type="ARBA" id="ARBA00022989"/>
    </source>
</evidence>
<evidence type="ECO:0000256" key="5">
    <source>
        <dbReference type="ARBA" id="ARBA00023136"/>
    </source>
</evidence>
<accession>A0A097KK33</accession>
<dbReference type="EMBL" id="KM462862">
    <property type="protein sequence ID" value="AIT93535.1"/>
    <property type="molecule type" value="Genomic_DNA"/>
</dbReference>
<keyword evidence="2 7" id="KW-0602">Photosynthesis</keyword>
<keyword evidence="8" id="KW-0150">Chloroplast</keyword>
<sequence length="33" mass="3579">MNFEIFFQLGSLFLILAAGPLVIILLASRSGNL</sequence>
<evidence type="ECO:0000256" key="1">
    <source>
        <dbReference type="ARBA" id="ARBA00004167"/>
    </source>
</evidence>
<evidence type="ECO:0000313" key="8">
    <source>
        <dbReference type="EMBL" id="AIT93535.1"/>
    </source>
</evidence>
<feature type="transmembrane region" description="Helical" evidence="7">
    <location>
        <begin position="6"/>
        <end position="27"/>
    </location>
</feature>
<keyword evidence="4 7" id="KW-1133">Transmembrane helix</keyword>
<name>A0A097KK33_9CHLO</name>
<dbReference type="GO" id="GO:0015979">
    <property type="term" value="P:photosynthesis"/>
    <property type="evidence" value="ECO:0007669"/>
    <property type="project" value="UniProtKB-KW"/>
</dbReference>